<feature type="transmembrane region" description="Helical" evidence="1">
    <location>
        <begin position="28"/>
        <end position="44"/>
    </location>
</feature>
<feature type="domain" description="Acyltransferase 3" evidence="2">
    <location>
        <begin position="24"/>
        <end position="349"/>
    </location>
</feature>
<evidence type="ECO:0000256" key="1">
    <source>
        <dbReference type="SAM" id="Phobius"/>
    </source>
</evidence>
<dbReference type="GO" id="GO:0009103">
    <property type="term" value="P:lipopolysaccharide biosynthetic process"/>
    <property type="evidence" value="ECO:0007669"/>
    <property type="project" value="TreeGrafter"/>
</dbReference>
<protein>
    <submittedName>
        <fullName evidence="4">O-acetyltransferase OatA</fullName>
        <ecNumber evidence="4">2.3.1.-</ecNumber>
    </submittedName>
</protein>
<feature type="transmembrane region" description="Helical" evidence="1">
    <location>
        <begin position="334"/>
        <end position="353"/>
    </location>
</feature>
<keyword evidence="5" id="KW-1185">Reference proteome</keyword>
<accession>A0A3P4B356</accession>
<dbReference type="EC" id="2.3.1.-" evidence="4"/>
<feature type="transmembrane region" description="Helical" evidence="1">
    <location>
        <begin position="50"/>
        <end position="70"/>
    </location>
</feature>
<gene>
    <name evidence="4" type="primary">oatA_3</name>
    <name evidence="4" type="ORF">PIGHUM_02197</name>
</gene>
<evidence type="ECO:0000259" key="2">
    <source>
        <dbReference type="Pfam" id="PF01757"/>
    </source>
</evidence>
<keyword evidence="4" id="KW-0808">Transferase</keyword>
<dbReference type="EMBL" id="UWPJ01000017">
    <property type="protein sequence ID" value="VCU70130.1"/>
    <property type="molecule type" value="Genomic_DNA"/>
</dbReference>
<dbReference type="Pfam" id="PF01757">
    <property type="entry name" value="Acyl_transf_3"/>
    <property type="match status" value="1"/>
</dbReference>
<evidence type="ECO:0000259" key="3">
    <source>
        <dbReference type="Pfam" id="PF19040"/>
    </source>
</evidence>
<dbReference type="RefSeq" id="WP_124079635.1">
    <property type="nucleotide sequence ID" value="NZ_UWPJ01000017.1"/>
</dbReference>
<feature type="transmembrane region" description="Helical" evidence="1">
    <location>
        <begin position="266"/>
        <end position="284"/>
    </location>
</feature>
<keyword evidence="1" id="KW-0812">Transmembrane</keyword>
<proteinExistence type="predicted"/>
<keyword evidence="4" id="KW-0012">Acyltransferase</keyword>
<feature type="transmembrane region" description="Helical" evidence="1">
    <location>
        <begin position="91"/>
        <end position="111"/>
    </location>
</feature>
<feature type="transmembrane region" description="Helical" evidence="1">
    <location>
        <begin position="239"/>
        <end position="260"/>
    </location>
</feature>
<dbReference type="GO" id="GO:0016020">
    <property type="term" value="C:membrane"/>
    <property type="evidence" value="ECO:0007669"/>
    <property type="project" value="TreeGrafter"/>
</dbReference>
<dbReference type="InterPro" id="IPR050879">
    <property type="entry name" value="Acyltransferase_3"/>
</dbReference>
<evidence type="ECO:0000313" key="5">
    <source>
        <dbReference type="Proteomes" id="UP000277294"/>
    </source>
</evidence>
<dbReference type="OrthoDB" id="9814807at2"/>
<feature type="transmembrane region" description="Helical" evidence="1">
    <location>
        <begin position="296"/>
        <end position="314"/>
    </location>
</feature>
<feature type="transmembrane region" description="Helical" evidence="1">
    <location>
        <begin position="182"/>
        <end position="201"/>
    </location>
</feature>
<feature type="transmembrane region" description="Helical" evidence="1">
    <location>
        <begin position="365"/>
        <end position="385"/>
    </location>
</feature>
<feature type="transmembrane region" description="Helical" evidence="1">
    <location>
        <begin position="207"/>
        <end position="227"/>
    </location>
</feature>
<name>A0A3P4B356_9BURK</name>
<dbReference type="Proteomes" id="UP000277294">
    <property type="component" value="Unassembled WGS sequence"/>
</dbReference>
<feature type="transmembrane region" description="Helical" evidence="1">
    <location>
        <begin position="117"/>
        <end position="136"/>
    </location>
</feature>
<reference evidence="4 5" key="1">
    <citation type="submission" date="2018-10" db="EMBL/GenBank/DDBJ databases">
        <authorList>
            <person name="Criscuolo A."/>
        </authorList>
    </citation>
    <scope>NUCLEOTIDE SEQUENCE [LARGE SCALE GENOMIC DNA]</scope>
    <source>
        <strain evidence="4">DnA1</strain>
    </source>
</reference>
<evidence type="ECO:0000313" key="4">
    <source>
        <dbReference type="EMBL" id="VCU70130.1"/>
    </source>
</evidence>
<dbReference type="PANTHER" id="PTHR23028">
    <property type="entry name" value="ACETYLTRANSFERASE"/>
    <property type="match status" value="1"/>
</dbReference>
<dbReference type="Pfam" id="PF19040">
    <property type="entry name" value="SGNH"/>
    <property type="match status" value="1"/>
</dbReference>
<dbReference type="AlphaFoldDB" id="A0A3P4B356"/>
<keyword evidence="1" id="KW-0472">Membrane</keyword>
<dbReference type="GO" id="GO:0016747">
    <property type="term" value="F:acyltransferase activity, transferring groups other than amino-acyl groups"/>
    <property type="evidence" value="ECO:0007669"/>
    <property type="project" value="InterPro"/>
</dbReference>
<sequence length="679" mass="75056">MPRRNSAIRPAEQMIQATRSQYRPEIDGLRAVAIIAVVLYHAGWRGFGGGYVGVDIFFVISGYVITRSIARQRDAGTFSLAQFWIRRARRILPALLAVIVFTVIASSFILMPTDFKNFGRSLLALSLFASNLYFWLKSGYFNEEAETMPLLHSWSLSVEEQFYILYPPLLLLLWRASKRWQAPVLLGAIALSLGLSASFIIVDPDAVFFLLPTRAWELLLGVLLAVRETDARAGVKWPFWAREALAAAGMLAVLIAIVGFGRNTVFSAWSSVLACAGAAAVIFCGSLGRTWVDRALAARAVVCVGLISYSLYLWHWPLLVFARYVSASPLGTLAVAALLAISVVVSVGSYRYIERPFRGPAVGQRPALIMFGAGILAAIGAGVVIDLGHGYPHRMPEDVLQAYTEAYRVPPQRLTPHRVSPHLAVGAMHGDRPPDIVLWGDSHAGVVAPVLAELANRHGQNLWVYRCIPVMGVYNVARDESLADSQCDRSNREMIDYLIRNKIKKVVFASFWTEFTEGREQQLQGAGQRDAYYADEETVSRSAADARNVFRRNFVKTVATLREHGIAVFIVGQVPIYRYWVPNQMAKLMRFGGDPDAIRRPLAEHRERTAFVDTVFAELASPAVHILDPVPYLCNSGAGYCYGTQSGVALYRDFNHLSYAGAVRLMPLLESIVEGSAPD</sequence>
<dbReference type="InterPro" id="IPR043968">
    <property type="entry name" value="SGNH"/>
</dbReference>
<organism evidence="4 5">
    <name type="scientific">Pigmentiphaga humi</name>
    <dbReference type="NCBI Taxonomy" id="2478468"/>
    <lineage>
        <taxon>Bacteria</taxon>
        <taxon>Pseudomonadati</taxon>
        <taxon>Pseudomonadota</taxon>
        <taxon>Betaproteobacteria</taxon>
        <taxon>Burkholderiales</taxon>
        <taxon>Alcaligenaceae</taxon>
        <taxon>Pigmentiphaga</taxon>
    </lineage>
</organism>
<dbReference type="InterPro" id="IPR002656">
    <property type="entry name" value="Acyl_transf_3_dom"/>
</dbReference>
<dbReference type="PANTHER" id="PTHR23028:SF53">
    <property type="entry name" value="ACYL_TRANSF_3 DOMAIN-CONTAINING PROTEIN"/>
    <property type="match status" value="1"/>
</dbReference>
<feature type="domain" description="SGNH" evidence="3">
    <location>
        <begin position="430"/>
        <end position="670"/>
    </location>
</feature>
<keyword evidence="1" id="KW-1133">Transmembrane helix</keyword>